<feature type="domain" description="Retroviral polymerase SH3-like" evidence="1">
    <location>
        <begin position="21"/>
        <end position="71"/>
    </location>
</feature>
<dbReference type="OrthoDB" id="1751476at2759"/>
<proteinExistence type="predicted"/>
<organism evidence="2 3">
    <name type="scientific">Mucuna pruriens</name>
    <name type="common">Velvet bean</name>
    <name type="synonym">Dolichos pruriens</name>
    <dbReference type="NCBI Taxonomy" id="157652"/>
    <lineage>
        <taxon>Eukaryota</taxon>
        <taxon>Viridiplantae</taxon>
        <taxon>Streptophyta</taxon>
        <taxon>Embryophyta</taxon>
        <taxon>Tracheophyta</taxon>
        <taxon>Spermatophyta</taxon>
        <taxon>Magnoliopsida</taxon>
        <taxon>eudicotyledons</taxon>
        <taxon>Gunneridae</taxon>
        <taxon>Pentapetalae</taxon>
        <taxon>rosids</taxon>
        <taxon>fabids</taxon>
        <taxon>Fabales</taxon>
        <taxon>Fabaceae</taxon>
        <taxon>Papilionoideae</taxon>
        <taxon>50 kb inversion clade</taxon>
        <taxon>NPAAA clade</taxon>
        <taxon>indigoferoid/millettioid clade</taxon>
        <taxon>Phaseoleae</taxon>
        <taxon>Mucuna</taxon>
    </lineage>
</organism>
<keyword evidence="3" id="KW-1185">Reference proteome</keyword>
<gene>
    <name evidence="2" type="ORF">CR513_14317</name>
</gene>
<reference evidence="2" key="1">
    <citation type="submission" date="2018-05" db="EMBL/GenBank/DDBJ databases">
        <title>Draft genome of Mucuna pruriens seed.</title>
        <authorList>
            <person name="Nnadi N.E."/>
            <person name="Vos R."/>
            <person name="Hasami M.H."/>
            <person name="Devisetty U.K."/>
            <person name="Aguiy J.C."/>
        </authorList>
    </citation>
    <scope>NUCLEOTIDE SEQUENCE [LARGE SCALE GENOMIC DNA]</scope>
    <source>
        <strain evidence="2">JCA_2017</strain>
    </source>
</reference>
<dbReference type="Proteomes" id="UP000257109">
    <property type="component" value="Unassembled WGS sequence"/>
</dbReference>
<dbReference type="InterPro" id="IPR057670">
    <property type="entry name" value="SH3_retrovirus"/>
</dbReference>
<name>A0A371HHJ7_MUCPR</name>
<sequence>MNCGRVDNPTYLTFTFLDANDNVEKFDPNSDKGTFLRYSNASKAYRVYKFRTFIVEESINVKFNDSKLDNELSELNNSISNLNLEDL</sequence>
<comment type="caution">
    <text evidence="2">The sequence shown here is derived from an EMBL/GenBank/DDBJ whole genome shotgun (WGS) entry which is preliminary data.</text>
</comment>
<dbReference type="AlphaFoldDB" id="A0A371HHJ7"/>
<evidence type="ECO:0000259" key="1">
    <source>
        <dbReference type="Pfam" id="PF25597"/>
    </source>
</evidence>
<feature type="non-terminal residue" evidence="2">
    <location>
        <position position="1"/>
    </location>
</feature>
<dbReference type="Pfam" id="PF25597">
    <property type="entry name" value="SH3_retrovirus"/>
    <property type="match status" value="1"/>
</dbReference>
<dbReference type="EMBL" id="QJKJ01002569">
    <property type="protein sequence ID" value="RDY02265.1"/>
    <property type="molecule type" value="Genomic_DNA"/>
</dbReference>
<protein>
    <recommendedName>
        <fullName evidence="1">Retroviral polymerase SH3-like domain-containing protein</fullName>
    </recommendedName>
</protein>
<evidence type="ECO:0000313" key="2">
    <source>
        <dbReference type="EMBL" id="RDY02265.1"/>
    </source>
</evidence>
<accession>A0A371HHJ7</accession>
<evidence type="ECO:0000313" key="3">
    <source>
        <dbReference type="Proteomes" id="UP000257109"/>
    </source>
</evidence>